<dbReference type="InterPro" id="IPR001254">
    <property type="entry name" value="Trypsin_dom"/>
</dbReference>
<keyword evidence="4" id="KW-1185">Reference proteome</keyword>
<dbReference type="Proteomes" id="UP000594454">
    <property type="component" value="Chromosome 4"/>
</dbReference>
<dbReference type="GO" id="GO:0004252">
    <property type="term" value="F:serine-type endopeptidase activity"/>
    <property type="evidence" value="ECO:0007669"/>
    <property type="project" value="InterPro"/>
</dbReference>
<dbReference type="InParanoid" id="A0A7R8YXQ9"/>
<evidence type="ECO:0000313" key="3">
    <source>
        <dbReference type="EMBL" id="CAD7088745.1"/>
    </source>
</evidence>
<reference evidence="3 4" key="1">
    <citation type="submission" date="2020-11" db="EMBL/GenBank/DDBJ databases">
        <authorList>
            <person name="Wallbank WR R."/>
            <person name="Pardo Diaz C."/>
            <person name="Kozak K."/>
            <person name="Martin S."/>
            <person name="Jiggins C."/>
            <person name="Moest M."/>
            <person name="Warren A I."/>
            <person name="Generalovic N T."/>
            <person name="Byers J.R.P. K."/>
            <person name="Montejo-Kovacevich G."/>
            <person name="Yen C E."/>
        </authorList>
    </citation>
    <scope>NUCLEOTIDE SEQUENCE [LARGE SCALE GENOMIC DNA]</scope>
</reference>
<dbReference type="EMBL" id="LR899012">
    <property type="protein sequence ID" value="CAD7088745.1"/>
    <property type="molecule type" value="Genomic_DNA"/>
</dbReference>
<dbReference type="PRINTS" id="PR00722">
    <property type="entry name" value="CHYMOTRYPSIN"/>
</dbReference>
<organism evidence="3 4">
    <name type="scientific">Hermetia illucens</name>
    <name type="common">Black soldier fly</name>
    <dbReference type="NCBI Taxonomy" id="343691"/>
    <lineage>
        <taxon>Eukaryota</taxon>
        <taxon>Metazoa</taxon>
        <taxon>Ecdysozoa</taxon>
        <taxon>Arthropoda</taxon>
        <taxon>Hexapoda</taxon>
        <taxon>Insecta</taxon>
        <taxon>Pterygota</taxon>
        <taxon>Neoptera</taxon>
        <taxon>Endopterygota</taxon>
        <taxon>Diptera</taxon>
        <taxon>Brachycera</taxon>
        <taxon>Stratiomyomorpha</taxon>
        <taxon>Stratiomyidae</taxon>
        <taxon>Hermetiinae</taxon>
        <taxon>Hermetia</taxon>
    </lineage>
</organism>
<protein>
    <recommendedName>
        <fullName evidence="2">Peptidase S1 domain-containing protein</fullName>
    </recommendedName>
</protein>
<evidence type="ECO:0000259" key="2">
    <source>
        <dbReference type="PROSITE" id="PS50240"/>
    </source>
</evidence>
<dbReference type="Pfam" id="PF00089">
    <property type="entry name" value="Trypsin"/>
    <property type="match status" value="1"/>
</dbReference>
<dbReference type="PROSITE" id="PS50240">
    <property type="entry name" value="TRYPSIN_DOM"/>
    <property type="match status" value="1"/>
</dbReference>
<evidence type="ECO:0000313" key="4">
    <source>
        <dbReference type="Proteomes" id="UP000594454"/>
    </source>
</evidence>
<dbReference type="Gene3D" id="2.40.10.10">
    <property type="entry name" value="Trypsin-like serine proteases"/>
    <property type="match status" value="1"/>
</dbReference>
<dbReference type="SMART" id="SM00020">
    <property type="entry name" value="Tryp_SPc"/>
    <property type="match status" value="1"/>
</dbReference>
<evidence type="ECO:0000256" key="1">
    <source>
        <dbReference type="SAM" id="SignalP"/>
    </source>
</evidence>
<keyword evidence="1" id="KW-0732">Signal</keyword>
<accession>A0A7R8YXQ9</accession>
<dbReference type="PANTHER" id="PTHR24260">
    <property type="match status" value="1"/>
</dbReference>
<proteinExistence type="predicted"/>
<gene>
    <name evidence="3" type="ORF">HERILL_LOCUS11341</name>
</gene>
<dbReference type="PANTHER" id="PTHR24260:SF148">
    <property type="entry name" value="IP09309P-RELATED"/>
    <property type="match status" value="1"/>
</dbReference>
<sequence length="270" mass="29767">MEVFSYLLIICSIAGTLPKLSFASPDSRILYGTPVDTLKRFPHQVTITREVYGRTQYCGGSIISNEWIVTALNCVSNANFTVQFLLNHLQGTRKSFGISLDSSAVVPYPTGYDNIALIKLPVTLKFSQLLAPIRYNKIDEDYVSNSLVVMPGFSLNETSVLTYGMFKLLSPRQCLATYGEKYDKYLQICTVGWGNSKQMPCEGNEGGGLVSGWPQNPSLIGIFTEPTFCKEVIPAVYLKLSAYESWIDQTISNVFGQSETGSGSDSEPEP</sequence>
<dbReference type="GO" id="GO:0006508">
    <property type="term" value="P:proteolysis"/>
    <property type="evidence" value="ECO:0007669"/>
    <property type="project" value="InterPro"/>
</dbReference>
<dbReference type="InterPro" id="IPR001314">
    <property type="entry name" value="Peptidase_S1A"/>
</dbReference>
<dbReference type="InterPro" id="IPR043504">
    <property type="entry name" value="Peptidase_S1_PA_chymotrypsin"/>
</dbReference>
<dbReference type="AlphaFoldDB" id="A0A7R8YXQ9"/>
<feature type="domain" description="Peptidase S1" evidence="2">
    <location>
        <begin position="29"/>
        <end position="252"/>
    </location>
</feature>
<dbReference type="SUPFAM" id="SSF50494">
    <property type="entry name" value="Trypsin-like serine proteases"/>
    <property type="match status" value="1"/>
</dbReference>
<dbReference type="OrthoDB" id="5597713at2759"/>
<dbReference type="InterPro" id="IPR009003">
    <property type="entry name" value="Peptidase_S1_PA"/>
</dbReference>
<feature type="chain" id="PRO_5030648078" description="Peptidase S1 domain-containing protein" evidence="1">
    <location>
        <begin position="24"/>
        <end position="270"/>
    </location>
</feature>
<name>A0A7R8YXQ9_HERIL</name>
<feature type="signal peptide" evidence="1">
    <location>
        <begin position="1"/>
        <end position="23"/>
    </location>
</feature>
<dbReference type="InterPro" id="IPR051333">
    <property type="entry name" value="CLIP_Serine_Protease"/>
</dbReference>